<dbReference type="GO" id="GO:0007052">
    <property type="term" value="P:mitotic spindle organization"/>
    <property type="evidence" value="ECO:0007669"/>
    <property type="project" value="InterPro"/>
</dbReference>
<feature type="region of interest" description="Disordered" evidence="8">
    <location>
        <begin position="756"/>
        <end position="845"/>
    </location>
</feature>
<keyword evidence="6" id="KW-0206">Cytoskeleton</keyword>
<feature type="compositionally biased region" description="Polar residues" evidence="8">
    <location>
        <begin position="822"/>
        <end position="843"/>
    </location>
</feature>
<dbReference type="PANTHER" id="PTHR13924">
    <property type="entry name" value="TRANSFORMING ACIDIC COILED-COIL CONTAINING PROTEIN 1/2"/>
    <property type="match status" value="1"/>
</dbReference>
<feature type="region of interest" description="Disordered" evidence="8">
    <location>
        <begin position="1"/>
        <end position="78"/>
    </location>
</feature>
<dbReference type="InterPro" id="IPR007707">
    <property type="entry name" value="TACC_C"/>
</dbReference>
<feature type="compositionally biased region" description="Acidic residues" evidence="8">
    <location>
        <begin position="33"/>
        <end position="45"/>
    </location>
</feature>
<feature type="coiled-coil region" evidence="7">
    <location>
        <begin position="1128"/>
        <end position="1162"/>
    </location>
</feature>
<dbReference type="EMBL" id="OZ035828">
    <property type="protein sequence ID" value="CAL1608618.1"/>
    <property type="molecule type" value="Genomic_DNA"/>
</dbReference>
<sequence length="1317" mass="144752">MSWLSPASWAKWTWTAVTGEEATGGAEEASGGAEEEAGGAEEEIGGAEKQRCEDDSDSDGPYDTPEASSPVHVAPAGGDITEVTDVEERLVISAPSQDQSLVFSLDKSPELPEGLPMNLTLPEGPPMVPNLPDDPPTDSPPMDLTHHEGPTMDLILPEGPPMIPHQSEGPPMELNLPEDQHSLEMKVEELCEATNVELHSKAQDSIVKSLQSTQDLTQSANALSAAVFDQTIPITTTTPPNLKLAPLIVQILPEECPDDDNQSEIPVPKASYKFDPENLDESFDPFLSGGSKIPNSPPCRVDLDQTLVTSAKKKRDSATNTISKVEHVEELVGEEATEEAADASEIHNSPFCKSGSNKCGMFEARVESSVGGGSERPDAKSAQQKHGAKNTMRNVTKADPDGNVYLEDVPNPKTEAYMFDPERLDESLNPFEMGGSKVPNSPTAFCASSANPKLEENQDIHLTNNTTMGFQLKDKKMAELQSQKCEVLTETLDQNVMEILQNFDDIPITKSGSYKFDPENFDESFNPFESGGSKVPNSPLCERQTNVNLGKDLKQEPFEFDETSQTKSPPSKLTPTKTKSVKPKQHIPEMTSDLEASSSMPLNFDDIPIPKTGAYNFDPENVDESSDPFSCGGSKIPNSPPPSETVSSEAKAVMLELGLNEKPVAKPPLKKCGPRKTASKVKIEKELAEIPQETPTSPTNIDDVPIPKKGSYNFDPKNFDETSDPFPSGGSKIPNSPPLSGTVSSEAKAVMLEIELDKKTVAKPPLKKLGPRKTASKVKKEKVEPVEIPQETPTSPTNIDDVPIPKKGSYNFDPKNFDETSDPFSSGSSKIPNSPLPSGTVSSEGKAVMLEMGLDEKPVAKPPLKKLGPRKIASKVKKDKVEPVEIFQETPTSPTNMDDVPIPKKGSYNFDPENFDDCSDPFQSGGSKIPNSPKDPMGLVFEFEESLEKEPKPPQKLEARKTSSKGKRLKGEEERPEAVARDPSEHRRYTPTSTEETLQETLTADVTKHQTDEEKLASSCERRSPEGGESPEEKSKAGEEDTSSIHQEEKISCRTHKEKEPKHSEENLEKYLKTTGTTETTETTGTKGTKETTEITGTTEHRSSPGSDPETQSEMEKATVLTLIREEILCKELEVQEWKRRYEESREEANDMRKIVAEYEQTVAQMIDSEQSVFPAPFSVAQLTLQRDQALADLSSVERSFSELFRRYENMKQVLEGFKKNEEVLKSCAQEYLQRIRQEELRYQTLKIHAEEKLHKANEEIALVRSKAAAESVALSASVRMEQMKAASLERALEQKNQEIEELTKICDELIAKMGPA</sequence>
<feature type="compositionally biased region" description="Low complexity" evidence="8">
    <location>
        <begin position="19"/>
        <end position="32"/>
    </location>
</feature>
<dbReference type="Pfam" id="PF05010">
    <property type="entry name" value="TACC_C"/>
    <property type="match status" value="1"/>
</dbReference>
<name>A0AAV2M5L4_KNICA</name>
<feature type="region of interest" description="Disordered" evidence="8">
    <location>
        <begin position="547"/>
        <end position="649"/>
    </location>
</feature>
<dbReference type="GO" id="GO:0021987">
    <property type="term" value="P:cerebral cortex development"/>
    <property type="evidence" value="ECO:0007669"/>
    <property type="project" value="TreeGrafter"/>
</dbReference>
<feature type="coiled-coil region" evidence="7">
    <location>
        <begin position="1247"/>
        <end position="1313"/>
    </location>
</feature>
<comment type="similarity">
    <text evidence="2">Belongs to the TACC family.</text>
</comment>
<keyword evidence="4" id="KW-0597">Phosphoprotein</keyword>
<reference evidence="10 11" key="1">
    <citation type="submission" date="2024-04" db="EMBL/GenBank/DDBJ databases">
        <authorList>
            <person name="Waldvogel A.-M."/>
            <person name="Schoenle A."/>
        </authorList>
    </citation>
    <scope>NUCLEOTIDE SEQUENCE [LARGE SCALE GENOMIC DNA]</scope>
</reference>
<dbReference type="FunFam" id="1.20.5.1700:FF:000001">
    <property type="entry name" value="Transforming acidic coiled-coil-containing protein 1 isoform 2"/>
    <property type="match status" value="1"/>
</dbReference>
<feature type="region of interest" description="Disordered" evidence="8">
    <location>
        <begin position="859"/>
        <end position="1114"/>
    </location>
</feature>
<feature type="region of interest" description="Disordered" evidence="8">
    <location>
        <begin position="369"/>
        <end position="405"/>
    </location>
</feature>
<feature type="compositionally biased region" description="Polar residues" evidence="8">
    <location>
        <begin position="563"/>
        <end position="578"/>
    </location>
</feature>
<feature type="compositionally biased region" description="Basic and acidic residues" evidence="8">
    <location>
        <begin position="969"/>
        <end position="988"/>
    </location>
</feature>
<dbReference type="Gene3D" id="1.20.5.1700">
    <property type="match status" value="1"/>
</dbReference>
<feature type="region of interest" description="Disordered" evidence="8">
    <location>
        <begin position="687"/>
        <end position="744"/>
    </location>
</feature>
<keyword evidence="5 7" id="KW-0175">Coiled coil</keyword>
<protein>
    <recommendedName>
        <fullName evidence="9">Transforming acidic coiled-coil-containing protein C-terminal domain-containing protein</fullName>
    </recommendedName>
</protein>
<evidence type="ECO:0000256" key="3">
    <source>
        <dbReference type="ARBA" id="ARBA00022490"/>
    </source>
</evidence>
<evidence type="ECO:0000256" key="4">
    <source>
        <dbReference type="ARBA" id="ARBA00022553"/>
    </source>
</evidence>
<feature type="compositionally biased region" description="Basic and acidic residues" evidence="8">
    <location>
        <begin position="1006"/>
        <end position="1039"/>
    </location>
</feature>
<feature type="compositionally biased region" description="Polar residues" evidence="8">
    <location>
        <begin position="921"/>
        <end position="930"/>
    </location>
</feature>
<evidence type="ECO:0000313" key="10">
    <source>
        <dbReference type="EMBL" id="CAL1608618.1"/>
    </source>
</evidence>
<dbReference type="GO" id="GO:0005737">
    <property type="term" value="C:cytoplasm"/>
    <property type="evidence" value="ECO:0007669"/>
    <property type="project" value="TreeGrafter"/>
</dbReference>
<feature type="compositionally biased region" description="Basic and acidic residues" evidence="8">
    <location>
        <begin position="1046"/>
        <end position="1072"/>
    </location>
</feature>
<feature type="compositionally biased region" description="Basic residues" evidence="8">
    <location>
        <begin position="765"/>
        <end position="780"/>
    </location>
</feature>
<evidence type="ECO:0000256" key="6">
    <source>
        <dbReference type="ARBA" id="ARBA00023212"/>
    </source>
</evidence>
<feature type="compositionally biased region" description="Basic and acidic residues" evidence="8">
    <location>
        <begin position="946"/>
        <end position="961"/>
    </location>
</feature>
<feature type="compositionally biased region" description="Basic residues" evidence="8">
    <location>
        <begin position="863"/>
        <end position="878"/>
    </location>
</feature>
<feature type="compositionally biased region" description="Low complexity" evidence="8">
    <location>
        <begin position="1073"/>
        <end position="1087"/>
    </location>
</feature>
<evidence type="ECO:0000256" key="7">
    <source>
        <dbReference type="SAM" id="Coils"/>
    </source>
</evidence>
<evidence type="ECO:0000256" key="5">
    <source>
        <dbReference type="ARBA" id="ARBA00023054"/>
    </source>
</evidence>
<evidence type="ECO:0000256" key="1">
    <source>
        <dbReference type="ARBA" id="ARBA00004245"/>
    </source>
</evidence>
<dbReference type="Proteomes" id="UP001497482">
    <property type="component" value="Chromosome 6"/>
</dbReference>
<feature type="compositionally biased region" description="Low complexity" evidence="8">
    <location>
        <begin position="990"/>
        <end position="1003"/>
    </location>
</feature>
<accession>A0AAV2M5L4</accession>
<gene>
    <name evidence="10" type="ORF">KC01_LOCUS35515</name>
</gene>
<keyword evidence="11" id="KW-1185">Reference proteome</keyword>
<feature type="compositionally biased region" description="Basic and acidic residues" evidence="8">
    <location>
        <begin position="1088"/>
        <end position="1103"/>
    </location>
</feature>
<organism evidence="10 11">
    <name type="scientific">Knipowitschia caucasica</name>
    <name type="common">Caucasian dwarf goby</name>
    <name type="synonym">Pomatoschistus caucasicus</name>
    <dbReference type="NCBI Taxonomy" id="637954"/>
    <lineage>
        <taxon>Eukaryota</taxon>
        <taxon>Metazoa</taxon>
        <taxon>Chordata</taxon>
        <taxon>Craniata</taxon>
        <taxon>Vertebrata</taxon>
        <taxon>Euteleostomi</taxon>
        <taxon>Actinopterygii</taxon>
        <taxon>Neopterygii</taxon>
        <taxon>Teleostei</taxon>
        <taxon>Neoteleostei</taxon>
        <taxon>Acanthomorphata</taxon>
        <taxon>Gobiaria</taxon>
        <taxon>Gobiiformes</taxon>
        <taxon>Gobioidei</taxon>
        <taxon>Gobiidae</taxon>
        <taxon>Gobiinae</taxon>
        <taxon>Knipowitschia</taxon>
    </lineage>
</organism>
<proteinExistence type="inferred from homology"/>
<evidence type="ECO:0000313" key="11">
    <source>
        <dbReference type="Proteomes" id="UP001497482"/>
    </source>
</evidence>
<dbReference type="GO" id="GO:0007097">
    <property type="term" value="P:nuclear migration"/>
    <property type="evidence" value="ECO:0007669"/>
    <property type="project" value="TreeGrafter"/>
</dbReference>
<dbReference type="GO" id="GO:0005856">
    <property type="term" value="C:cytoskeleton"/>
    <property type="evidence" value="ECO:0007669"/>
    <property type="project" value="UniProtKB-SubCell"/>
</dbReference>
<evidence type="ECO:0000259" key="9">
    <source>
        <dbReference type="Pfam" id="PF05010"/>
    </source>
</evidence>
<evidence type="ECO:0000256" key="8">
    <source>
        <dbReference type="SAM" id="MobiDB-lite"/>
    </source>
</evidence>
<dbReference type="PANTHER" id="PTHR13924:SF12">
    <property type="entry name" value="TRANSFORMING ACIDIC COILED-COIL-CONTAINING PROTEIN 1"/>
    <property type="match status" value="1"/>
</dbReference>
<evidence type="ECO:0000256" key="2">
    <source>
        <dbReference type="ARBA" id="ARBA00009423"/>
    </source>
</evidence>
<keyword evidence="3" id="KW-0963">Cytoplasm</keyword>
<feature type="domain" description="Transforming acidic coiled-coil-containing protein C-terminal" evidence="9">
    <location>
        <begin position="1115"/>
        <end position="1311"/>
    </location>
</feature>
<dbReference type="InterPro" id="IPR039915">
    <property type="entry name" value="TACC"/>
</dbReference>
<comment type="subcellular location">
    <subcellularLocation>
        <location evidence="1">Cytoplasm</location>
        <location evidence="1">Cytoskeleton</location>
    </subcellularLocation>
</comment>